<keyword evidence="5 7" id="KW-0472">Membrane</keyword>
<feature type="domain" description="Major facilitator superfamily (MFS) profile" evidence="8">
    <location>
        <begin position="69"/>
        <end position="548"/>
    </location>
</feature>
<dbReference type="PANTHER" id="PTHR23501">
    <property type="entry name" value="MAJOR FACILITATOR SUPERFAMILY"/>
    <property type="match status" value="1"/>
</dbReference>
<feature type="transmembrane region" description="Helical" evidence="7">
    <location>
        <begin position="104"/>
        <end position="122"/>
    </location>
</feature>
<evidence type="ECO:0000313" key="10">
    <source>
        <dbReference type="Proteomes" id="UP000008782"/>
    </source>
</evidence>
<dbReference type="GO" id="GO:0005886">
    <property type="term" value="C:plasma membrane"/>
    <property type="evidence" value="ECO:0007669"/>
    <property type="project" value="TreeGrafter"/>
</dbReference>
<dbReference type="RefSeq" id="XP_008100820.1">
    <property type="nucleotide sequence ID" value="XM_008102629.1"/>
</dbReference>
<dbReference type="OrthoDB" id="10021397at2759"/>
<dbReference type="Gene3D" id="1.20.1250.20">
    <property type="entry name" value="MFS general substrate transporter like domains"/>
    <property type="match status" value="2"/>
</dbReference>
<evidence type="ECO:0000259" key="8">
    <source>
        <dbReference type="PROSITE" id="PS50850"/>
    </source>
</evidence>
<evidence type="ECO:0000256" key="6">
    <source>
        <dbReference type="SAM" id="MobiDB-lite"/>
    </source>
</evidence>
<feature type="transmembrane region" description="Helical" evidence="7">
    <location>
        <begin position="399"/>
        <end position="419"/>
    </location>
</feature>
<gene>
    <name evidence="9" type="ORF">GLRG_11944</name>
</gene>
<proteinExistence type="predicted"/>
<feature type="transmembrane region" description="Helical" evidence="7">
    <location>
        <begin position="159"/>
        <end position="182"/>
    </location>
</feature>
<reference evidence="10" key="1">
    <citation type="journal article" date="2012" name="Nat. Genet.">
        <title>Lifestyle transitions in plant pathogenic Colletotrichum fungi deciphered by genome and transcriptome analyses.</title>
        <authorList>
            <person name="O'Connell R.J."/>
            <person name="Thon M.R."/>
            <person name="Hacquard S."/>
            <person name="Amyotte S.G."/>
            <person name="Kleemann J."/>
            <person name="Torres M.F."/>
            <person name="Damm U."/>
            <person name="Buiate E.A."/>
            <person name="Epstein L."/>
            <person name="Alkan N."/>
            <person name="Altmueller J."/>
            <person name="Alvarado-Balderrama L."/>
            <person name="Bauser C.A."/>
            <person name="Becker C."/>
            <person name="Birren B.W."/>
            <person name="Chen Z."/>
            <person name="Choi J."/>
            <person name="Crouch J.A."/>
            <person name="Duvick J.P."/>
            <person name="Farman M.A."/>
            <person name="Gan P."/>
            <person name="Heiman D."/>
            <person name="Henrissat B."/>
            <person name="Howard R.J."/>
            <person name="Kabbage M."/>
            <person name="Koch C."/>
            <person name="Kracher B."/>
            <person name="Kubo Y."/>
            <person name="Law A.D."/>
            <person name="Lebrun M.-H."/>
            <person name="Lee Y.-H."/>
            <person name="Miyara I."/>
            <person name="Moore N."/>
            <person name="Neumann U."/>
            <person name="Nordstroem K."/>
            <person name="Panaccione D.G."/>
            <person name="Panstruga R."/>
            <person name="Place M."/>
            <person name="Proctor R.H."/>
            <person name="Prusky D."/>
            <person name="Rech G."/>
            <person name="Reinhardt R."/>
            <person name="Rollins J.A."/>
            <person name="Rounsley S."/>
            <person name="Schardl C.L."/>
            <person name="Schwartz D.C."/>
            <person name="Shenoy N."/>
            <person name="Shirasu K."/>
            <person name="Sikhakolli U.R."/>
            <person name="Stueber K."/>
            <person name="Sukno S.A."/>
            <person name="Sweigard J.A."/>
            <person name="Takano Y."/>
            <person name="Takahara H."/>
            <person name="Trail F."/>
            <person name="van der Does H.C."/>
            <person name="Voll L.M."/>
            <person name="Will I."/>
            <person name="Young S."/>
            <person name="Zeng Q."/>
            <person name="Zhang J."/>
            <person name="Zhou S."/>
            <person name="Dickman M.B."/>
            <person name="Schulze-Lefert P."/>
            <person name="Ver Loren van Themaat E."/>
            <person name="Ma L.-J."/>
            <person name="Vaillancourt L.J."/>
        </authorList>
    </citation>
    <scope>NUCLEOTIDE SEQUENCE [LARGE SCALE GENOMIC DNA]</scope>
    <source>
        <strain evidence="10">M1.001 / M2 / FGSC 10212</strain>
    </source>
</reference>
<dbReference type="VEuPathDB" id="FungiDB:GLRG_11944"/>
<feature type="transmembrane region" description="Helical" evidence="7">
    <location>
        <begin position="220"/>
        <end position="243"/>
    </location>
</feature>
<feature type="transmembrane region" description="Helical" evidence="7">
    <location>
        <begin position="194"/>
        <end position="214"/>
    </location>
</feature>
<evidence type="ECO:0000256" key="3">
    <source>
        <dbReference type="ARBA" id="ARBA00022692"/>
    </source>
</evidence>
<dbReference type="InterPro" id="IPR020846">
    <property type="entry name" value="MFS_dom"/>
</dbReference>
<keyword evidence="3 7" id="KW-0812">Transmembrane</keyword>
<dbReference type="InterPro" id="IPR011701">
    <property type="entry name" value="MFS"/>
</dbReference>
<dbReference type="Proteomes" id="UP000008782">
    <property type="component" value="Unassembled WGS sequence"/>
</dbReference>
<feature type="transmembrane region" description="Helical" evidence="7">
    <location>
        <begin position="66"/>
        <end position="92"/>
    </location>
</feature>
<dbReference type="CDD" id="cd17502">
    <property type="entry name" value="MFS_Azr1_MDR_like"/>
    <property type="match status" value="1"/>
</dbReference>
<evidence type="ECO:0000256" key="4">
    <source>
        <dbReference type="ARBA" id="ARBA00022989"/>
    </source>
</evidence>
<feature type="transmembrane region" description="Helical" evidence="7">
    <location>
        <begin position="431"/>
        <end position="452"/>
    </location>
</feature>
<dbReference type="AlphaFoldDB" id="E3R112"/>
<feature type="region of interest" description="Disordered" evidence="6">
    <location>
        <begin position="1"/>
        <end position="23"/>
    </location>
</feature>
<dbReference type="InterPro" id="IPR036259">
    <property type="entry name" value="MFS_trans_sf"/>
</dbReference>
<keyword evidence="10" id="KW-1185">Reference proteome</keyword>
<dbReference type="GeneID" id="24417307"/>
<accession>E3R112</accession>
<dbReference type="FunFam" id="1.20.1250.20:FF:000196">
    <property type="entry name" value="MFS toxin efflux pump (AflT)"/>
    <property type="match status" value="1"/>
</dbReference>
<evidence type="ECO:0000313" key="9">
    <source>
        <dbReference type="EMBL" id="EFQ36800.1"/>
    </source>
</evidence>
<dbReference type="PANTHER" id="PTHR23501:SF153">
    <property type="entry name" value="AFLATOXIN EFFLUX PUMP, PUTATIVE-RELATED"/>
    <property type="match status" value="1"/>
</dbReference>
<protein>
    <submittedName>
        <fullName evidence="9">Major facilitator superfamily transporter</fullName>
    </submittedName>
</protein>
<keyword evidence="2" id="KW-0813">Transport</keyword>
<feature type="transmembrane region" description="Helical" evidence="7">
    <location>
        <begin position="264"/>
        <end position="284"/>
    </location>
</feature>
<feature type="transmembrane region" description="Helical" evidence="7">
    <location>
        <begin position="459"/>
        <end position="480"/>
    </location>
</feature>
<comment type="subcellular location">
    <subcellularLocation>
        <location evidence="1">Membrane</location>
        <topology evidence="1">Multi-pass membrane protein</topology>
    </subcellularLocation>
</comment>
<feature type="transmembrane region" description="Helical" evidence="7">
    <location>
        <begin position="296"/>
        <end position="316"/>
    </location>
</feature>
<dbReference type="GO" id="GO:0022857">
    <property type="term" value="F:transmembrane transporter activity"/>
    <property type="evidence" value="ECO:0007669"/>
    <property type="project" value="InterPro"/>
</dbReference>
<sequence>MQVISKPNGGITTMAAPNSDQPTLLSTCKTQDDEHTQQRQQELDQGTRTLTSATYSEDQYPSGLRLFLILFSFLVSMFLVALDRLIIATALPKITDDFHSVTDIGWYGSAYLLSTCAFQLLFGKLYAYFPVKHIVVLSVIFFEIGSTICGTAQSSIALIAGRAIAGVGDAGILAGSTVVLVYSVPLCRRPKYQGICGAVFAVASAVGPLLGGAFTSSHATWRWCFLMNLPLGGVALLLIACAMKPLGQTHEKASLGDRLRQLDIKGTMVLIPGVVCLLLALQWGGIKYAWNAPRSVILMVLAAVLLLVFVAIQVLLPETATVPPRIIKQRSIFFSAWISFFFGGQLMIFLYFIPIYLQAIKGFSAIESGIRILPLILSITIFGAISGTVTTRIGYYNPVLILGACIMAIGGGLLTTLRVKTEERQWSGYQVIYGMGVGLSSQVANLAAQTVLRKSEADVSVGVGIMFFSQTLGGAIFTSVGQDILNSQLEKHTMGLHDGIDLKKSGATTLTNLPAELRDPLLDGYNVALRAVFVVGLILVCFVVVGAGGLEWTSVKGYTGSDPKNNDIGSLSAPEQMLEGKNILAQVDKKQHSDETGSIP</sequence>
<evidence type="ECO:0000256" key="2">
    <source>
        <dbReference type="ARBA" id="ARBA00022448"/>
    </source>
</evidence>
<dbReference type="PROSITE" id="PS50850">
    <property type="entry name" value="MFS"/>
    <property type="match status" value="1"/>
</dbReference>
<evidence type="ECO:0000256" key="5">
    <source>
        <dbReference type="ARBA" id="ARBA00023136"/>
    </source>
</evidence>
<evidence type="ECO:0000256" key="1">
    <source>
        <dbReference type="ARBA" id="ARBA00004141"/>
    </source>
</evidence>
<dbReference type="HOGENOM" id="CLU_000960_22_1_1"/>
<feature type="transmembrane region" description="Helical" evidence="7">
    <location>
        <begin position="369"/>
        <end position="387"/>
    </location>
</feature>
<feature type="transmembrane region" description="Helical" evidence="7">
    <location>
        <begin position="527"/>
        <end position="550"/>
    </location>
</feature>
<dbReference type="Pfam" id="PF07690">
    <property type="entry name" value="MFS_1"/>
    <property type="match status" value="1"/>
</dbReference>
<dbReference type="EMBL" id="GG697545">
    <property type="protein sequence ID" value="EFQ36800.1"/>
    <property type="molecule type" value="Genomic_DNA"/>
</dbReference>
<evidence type="ECO:0000256" key="7">
    <source>
        <dbReference type="SAM" id="Phobius"/>
    </source>
</evidence>
<feature type="transmembrane region" description="Helical" evidence="7">
    <location>
        <begin position="134"/>
        <end position="153"/>
    </location>
</feature>
<keyword evidence="4 7" id="KW-1133">Transmembrane helix</keyword>
<organism evidence="10">
    <name type="scientific">Colletotrichum graminicola (strain M1.001 / M2 / FGSC 10212)</name>
    <name type="common">Maize anthracnose fungus</name>
    <name type="synonym">Glomerella graminicola</name>
    <dbReference type="NCBI Taxonomy" id="645133"/>
    <lineage>
        <taxon>Eukaryota</taxon>
        <taxon>Fungi</taxon>
        <taxon>Dikarya</taxon>
        <taxon>Ascomycota</taxon>
        <taxon>Pezizomycotina</taxon>
        <taxon>Sordariomycetes</taxon>
        <taxon>Hypocreomycetidae</taxon>
        <taxon>Glomerellales</taxon>
        <taxon>Glomerellaceae</taxon>
        <taxon>Colletotrichum</taxon>
        <taxon>Colletotrichum graminicola species complex</taxon>
    </lineage>
</organism>
<dbReference type="SUPFAM" id="SSF103473">
    <property type="entry name" value="MFS general substrate transporter"/>
    <property type="match status" value="1"/>
</dbReference>
<dbReference type="eggNOG" id="KOG0254">
    <property type="taxonomic scope" value="Eukaryota"/>
</dbReference>
<name>E3R112_COLGM</name>
<dbReference type="FunFam" id="1.20.1720.10:FF:000012">
    <property type="entry name" value="MFS toxin efflux pump (AflT)"/>
    <property type="match status" value="1"/>
</dbReference>
<feature type="transmembrane region" description="Helical" evidence="7">
    <location>
        <begin position="337"/>
        <end position="357"/>
    </location>
</feature>